<keyword evidence="3" id="KW-1185">Reference proteome</keyword>
<accession>A0A842IVD1</accession>
<dbReference type="EMBL" id="JACLCP010000003">
    <property type="protein sequence ID" value="MBC2845683.1"/>
    <property type="molecule type" value="Genomic_DNA"/>
</dbReference>
<sequence>MKIFRKIRFKTLTKSNFGKYLLYATGEIILVVIGILIALYLNNQKDISDRYERQRNHLSLIKEELSNNLLIIEETDEALANIIDNIKDILNLYSSIESKESIDETELSELLFLPLTRGIEINYEKGAFDEFTASSSLKDIKNDSLRSLLRSWNRKLETVRHQENVVYQSLDKSNNYFETNASLKSVFDNINLSETFLEINNSPIIKSNKHILYSNQFENILLHYLGVATQLHKSNYPDFKGDIELLIRLIDSELKQ</sequence>
<organism evidence="2 3">
    <name type="scientific">Winogradskyella flava</name>
    <dbReference type="NCBI Taxonomy" id="1884876"/>
    <lineage>
        <taxon>Bacteria</taxon>
        <taxon>Pseudomonadati</taxon>
        <taxon>Bacteroidota</taxon>
        <taxon>Flavobacteriia</taxon>
        <taxon>Flavobacteriales</taxon>
        <taxon>Flavobacteriaceae</taxon>
        <taxon>Winogradskyella</taxon>
    </lineage>
</organism>
<name>A0A842IVD1_9FLAO</name>
<keyword evidence="1" id="KW-1133">Transmembrane helix</keyword>
<comment type="caution">
    <text evidence="2">The sequence shown here is derived from an EMBL/GenBank/DDBJ whole genome shotgun (WGS) entry which is preliminary data.</text>
</comment>
<proteinExistence type="predicted"/>
<keyword evidence="1" id="KW-0812">Transmembrane</keyword>
<dbReference type="RefSeq" id="WP_185789400.1">
    <property type="nucleotide sequence ID" value="NZ_CANMIT010000006.1"/>
</dbReference>
<dbReference type="Proteomes" id="UP000533900">
    <property type="component" value="Unassembled WGS sequence"/>
</dbReference>
<gene>
    <name evidence="2" type="ORF">H7F21_11315</name>
</gene>
<dbReference type="AlphaFoldDB" id="A0A842IVD1"/>
<protein>
    <submittedName>
        <fullName evidence="2">Uncharacterized protein</fullName>
    </submittedName>
</protein>
<keyword evidence="1" id="KW-0472">Membrane</keyword>
<evidence type="ECO:0000313" key="2">
    <source>
        <dbReference type="EMBL" id="MBC2845683.1"/>
    </source>
</evidence>
<feature type="transmembrane region" description="Helical" evidence="1">
    <location>
        <begin position="20"/>
        <end position="41"/>
    </location>
</feature>
<evidence type="ECO:0000313" key="3">
    <source>
        <dbReference type="Proteomes" id="UP000533900"/>
    </source>
</evidence>
<evidence type="ECO:0000256" key="1">
    <source>
        <dbReference type="SAM" id="Phobius"/>
    </source>
</evidence>
<reference evidence="2" key="1">
    <citation type="submission" date="2020-08" db="EMBL/GenBank/DDBJ databases">
        <title>Winogradskyella ouciana sp. nov., isolated from the hadal seawater of the Mariana Trench.</title>
        <authorList>
            <person name="He X."/>
        </authorList>
    </citation>
    <scope>NUCLEOTIDE SEQUENCE [LARGE SCALE GENOMIC DNA]</scope>
    <source>
        <strain evidence="2">KCTC 52348</strain>
    </source>
</reference>